<dbReference type="Proteomes" id="UP000253551">
    <property type="component" value="Unassembled WGS sequence"/>
</dbReference>
<dbReference type="STRING" id="4846.A0A367IT60"/>
<comment type="caution">
    <text evidence="1">The sequence shown here is derived from an EMBL/GenBank/DDBJ whole genome shotgun (WGS) entry which is preliminary data.</text>
</comment>
<evidence type="ECO:0000313" key="1">
    <source>
        <dbReference type="EMBL" id="RCH80858.1"/>
    </source>
</evidence>
<name>A0A367IT60_RHIST</name>
<dbReference type="OrthoDB" id="2283943at2759"/>
<dbReference type="EMBL" id="PJQM01005785">
    <property type="protein sequence ID" value="RCH80858.1"/>
    <property type="molecule type" value="Genomic_DNA"/>
</dbReference>
<sequence>MNLHVEIVRIQQDEMTGLLDRDWLQYLQMRYCTSQLLVVAILVEGSTSIAINTVEPYSRDILLDAHHEQKLFDAATSFPSAPDRYGFLSICQLSTPDDFKLTIGSLTCSFLVTSSLRLDIISVSLGSVTTHFMPSPTIRLFLDVGSIAAYDAFYVLAQAGEKQIRPFVDLHHVSVGFDDYFAAGVITVDILNTVVSKVEPGIRLSREG</sequence>
<organism evidence="1 2">
    <name type="scientific">Rhizopus stolonifer</name>
    <name type="common">Rhizopus nigricans</name>
    <dbReference type="NCBI Taxonomy" id="4846"/>
    <lineage>
        <taxon>Eukaryota</taxon>
        <taxon>Fungi</taxon>
        <taxon>Fungi incertae sedis</taxon>
        <taxon>Mucoromycota</taxon>
        <taxon>Mucoromycotina</taxon>
        <taxon>Mucoromycetes</taxon>
        <taxon>Mucorales</taxon>
        <taxon>Mucorineae</taxon>
        <taxon>Rhizopodaceae</taxon>
        <taxon>Rhizopus</taxon>
    </lineage>
</organism>
<dbReference type="AlphaFoldDB" id="A0A367IT60"/>
<proteinExistence type="predicted"/>
<protein>
    <submittedName>
        <fullName evidence="1">Uncharacterized protein</fullName>
    </submittedName>
</protein>
<gene>
    <name evidence="1" type="ORF">CU098_007202</name>
</gene>
<evidence type="ECO:0000313" key="2">
    <source>
        <dbReference type="Proteomes" id="UP000253551"/>
    </source>
</evidence>
<accession>A0A367IT60</accession>
<keyword evidence="2" id="KW-1185">Reference proteome</keyword>
<reference evidence="1 2" key="1">
    <citation type="journal article" date="2018" name="G3 (Bethesda)">
        <title>Phylogenetic and Phylogenomic Definition of Rhizopus Species.</title>
        <authorList>
            <person name="Gryganskyi A.P."/>
            <person name="Golan J."/>
            <person name="Dolatabadi S."/>
            <person name="Mondo S."/>
            <person name="Robb S."/>
            <person name="Idnurm A."/>
            <person name="Muszewska A."/>
            <person name="Steczkiewicz K."/>
            <person name="Masonjones S."/>
            <person name="Liao H.L."/>
            <person name="Gajdeczka M.T."/>
            <person name="Anike F."/>
            <person name="Vuek A."/>
            <person name="Anishchenko I.M."/>
            <person name="Voigt K."/>
            <person name="de Hoog G.S."/>
            <person name="Smith M.E."/>
            <person name="Heitman J."/>
            <person name="Vilgalys R."/>
            <person name="Stajich J.E."/>
        </authorList>
    </citation>
    <scope>NUCLEOTIDE SEQUENCE [LARGE SCALE GENOMIC DNA]</scope>
    <source>
        <strain evidence="1 2">LSU 92-RS-03</strain>
    </source>
</reference>